<evidence type="ECO:0000313" key="1">
    <source>
        <dbReference type="EMBL" id="SEN11411.1"/>
    </source>
</evidence>
<dbReference type="EMBL" id="FOCP01000008">
    <property type="protein sequence ID" value="SEN11411.1"/>
    <property type="molecule type" value="Genomic_DNA"/>
</dbReference>
<evidence type="ECO:0000313" key="2">
    <source>
        <dbReference type="Proteomes" id="UP000199459"/>
    </source>
</evidence>
<reference evidence="1 2" key="1">
    <citation type="submission" date="2016-10" db="EMBL/GenBank/DDBJ databases">
        <authorList>
            <person name="de Groot N.N."/>
        </authorList>
    </citation>
    <scope>NUCLEOTIDE SEQUENCE [LARGE SCALE GENOMIC DNA]</scope>
    <source>
        <strain evidence="1 2">Nm22</strain>
    </source>
</reference>
<accession>A0A1H8DVS7</accession>
<dbReference type="Proteomes" id="UP000199459">
    <property type="component" value="Unassembled WGS sequence"/>
</dbReference>
<sequence length="60" mass="7409">MNRSIRYRHQLKQLVHRETLRVCTYILRQMDLLIYQASRINEISLFGRYERYGFIPYEGV</sequence>
<name>A0A1H8DVS7_9PROT</name>
<dbReference type="AlphaFoldDB" id="A0A1H8DVS7"/>
<organism evidence="1 2">
    <name type="scientific">Nitrosomonas marina</name>
    <dbReference type="NCBI Taxonomy" id="917"/>
    <lineage>
        <taxon>Bacteria</taxon>
        <taxon>Pseudomonadati</taxon>
        <taxon>Pseudomonadota</taxon>
        <taxon>Betaproteobacteria</taxon>
        <taxon>Nitrosomonadales</taxon>
        <taxon>Nitrosomonadaceae</taxon>
        <taxon>Nitrosomonas</taxon>
    </lineage>
</organism>
<proteinExistence type="predicted"/>
<protein>
    <submittedName>
        <fullName evidence="1">Uncharacterized protein</fullName>
    </submittedName>
</protein>
<gene>
    <name evidence="1" type="ORF">SAMN05216325_1087</name>
</gene>